<dbReference type="Gene3D" id="3.40.50.1240">
    <property type="entry name" value="Phosphoglycerate mutase-like"/>
    <property type="match status" value="1"/>
</dbReference>
<dbReference type="InterPro" id="IPR013078">
    <property type="entry name" value="His_Pase_superF_clade-1"/>
</dbReference>
<evidence type="ECO:0000256" key="1">
    <source>
        <dbReference type="PIRSR" id="PIRSR613078-1"/>
    </source>
</evidence>
<feature type="binding site" evidence="2">
    <location>
        <begin position="10"/>
        <end position="17"/>
    </location>
    <ligand>
        <name>substrate</name>
    </ligand>
</feature>
<dbReference type="Proteomes" id="UP000664209">
    <property type="component" value="Unassembled WGS sequence"/>
</dbReference>
<dbReference type="PANTHER" id="PTHR48100:SF62">
    <property type="entry name" value="GLUCOSYL-3-PHOSPHOGLYCERATE PHOSPHATASE"/>
    <property type="match status" value="1"/>
</dbReference>
<proteinExistence type="predicted"/>
<feature type="binding site" evidence="2">
    <location>
        <position position="61"/>
    </location>
    <ligand>
        <name>substrate</name>
    </ligand>
</feature>
<dbReference type="Pfam" id="PF00300">
    <property type="entry name" value="His_Phos_1"/>
    <property type="match status" value="1"/>
</dbReference>
<comment type="caution">
    <text evidence="4">The sequence shown here is derived from an EMBL/GenBank/DDBJ whole genome shotgun (WGS) entry which is preliminary data.</text>
</comment>
<evidence type="ECO:0000313" key="4">
    <source>
        <dbReference type="EMBL" id="MBO1750722.1"/>
    </source>
</evidence>
<dbReference type="GO" id="GO:0016791">
    <property type="term" value="F:phosphatase activity"/>
    <property type="evidence" value="ECO:0007669"/>
    <property type="project" value="TreeGrafter"/>
</dbReference>
<gene>
    <name evidence="4" type="ORF">J4G33_02785</name>
</gene>
<dbReference type="CDD" id="cd07067">
    <property type="entry name" value="HP_PGM_like"/>
    <property type="match status" value="1"/>
</dbReference>
<dbReference type="SUPFAM" id="SSF53254">
    <property type="entry name" value="Phosphoglycerate mutase-like"/>
    <property type="match status" value="1"/>
</dbReference>
<reference evidence="4" key="1">
    <citation type="submission" date="2021-03" db="EMBL/GenBank/DDBJ databases">
        <title>Actinotalea soli sp. nov., isolated from soil.</title>
        <authorList>
            <person name="Ping W."/>
            <person name="Zhang J."/>
        </authorList>
    </citation>
    <scope>NUCLEOTIDE SEQUENCE</scope>
    <source>
        <strain evidence="4">BY-33</strain>
    </source>
</reference>
<accession>A0A939LSV7</accession>
<evidence type="ECO:0000313" key="5">
    <source>
        <dbReference type="Proteomes" id="UP000664209"/>
    </source>
</evidence>
<dbReference type="SMART" id="SM00855">
    <property type="entry name" value="PGAM"/>
    <property type="match status" value="1"/>
</dbReference>
<feature type="binding site" evidence="2">
    <location>
        <begin position="111"/>
        <end position="112"/>
    </location>
    <ligand>
        <name>substrate</name>
    </ligand>
</feature>
<feature type="region of interest" description="Disordered" evidence="3">
    <location>
        <begin position="201"/>
        <end position="231"/>
    </location>
</feature>
<dbReference type="AlphaFoldDB" id="A0A939LSV7"/>
<dbReference type="InterPro" id="IPR029033">
    <property type="entry name" value="His_PPase_superfam"/>
</dbReference>
<keyword evidence="5" id="KW-1185">Reference proteome</keyword>
<protein>
    <submittedName>
        <fullName evidence="4">Histidine phosphatase family protein</fullName>
    </submittedName>
</protein>
<dbReference type="PANTHER" id="PTHR48100">
    <property type="entry name" value="BROAD-SPECIFICITY PHOSPHATASE YOR283W-RELATED"/>
    <property type="match status" value="1"/>
</dbReference>
<name>A0A939LSV7_9CELL</name>
<dbReference type="EMBL" id="JAGEMK010000001">
    <property type="protein sequence ID" value="MBO1750722.1"/>
    <property type="molecule type" value="Genomic_DNA"/>
</dbReference>
<organism evidence="4 5">
    <name type="scientific">Actinotalea soli</name>
    <dbReference type="NCBI Taxonomy" id="2819234"/>
    <lineage>
        <taxon>Bacteria</taxon>
        <taxon>Bacillati</taxon>
        <taxon>Actinomycetota</taxon>
        <taxon>Actinomycetes</taxon>
        <taxon>Micrococcales</taxon>
        <taxon>Cellulomonadaceae</taxon>
        <taxon>Actinotalea</taxon>
    </lineage>
</organism>
<dbReference type="InterPro" id="IPR050275">
    <property type="entry name" value="PGM_Phosphatase"/>
</dbReference>
<evidence type="ECO:0000256" key="2">
    <source>
        <dbReference type="PIRSR" id="PIRSR613078-2"/>
    </source>
</evidence>
<sequence>MSAGTVLLWRHGRTAYNAEARLQGQVDIPLDEVGRWQAREAARALQVRHRPVRIVSSDLGRAAATGAALGELAGLEVETDPRLRERGFGAWEGLTSEEIAARWPEEHAVWRRGQDPERAGAETRAQVAERMAEAVADQAARTPTGALVVVSHGAAITLGLTALLGLDPVAWRGLVGLHNAHWAVLRPSAGEARPAWRLEGHDLGPSVQADEWNEGTASAQLPSSAEDALRA</sequence>
<dbReference type="GO" id="GO:0005737">
    <property type="term" value="C:cytoplasm"/>
    <property type="evidence" value="ECO:0007669"/>
    <property type="project" value="TreeGrafter"/>
</dbReference>
<feature type="active site" description="Proton donor/acceptor" evidence="1">
    <location>
        <position position="85"/>
    </location>
</feature>
<dbReference type="RefSeq" id="WP_208054342.1">
    <property type="nucleotide sequence ID" value="NZ_JAGEMK010000001.1"/>
</dbReference>
<feature type="active site" description="Tele-phosphohistidine intermediate" evidence="1">
    <location>
        <position position="11"/>
    </location>
</feature>
<evidence type="ECO:0000256" key="3">
    <source>
        <dbReference type="SAM" id="MobiDB-lite"/>
    </source>
</evidence>